<reference evidence="2 3" key="1">
    <citation type="journal article" date="2016" name="Nat. Commun.">
        <title>Thousands of microbial genomes shed light on interconnected biogeochemical processes in an aquifer system.</title>
        <authorList>
            <person name="Anantharaman K."/>
            <person name="Brown C.T."/>
            <person name="Hug L.A."/>
            <person name="Sharon I."/>
            <person name="Castelle C.J."/>
            <person name="Probst A.J."/>
            <person name="Thomas B.C."/>
            <person name="Singh A."/>
            <person name="Wilkins M.J."/>
            <person name="Karaoz U."/>
            <person name="Brodie E.L."/>
            <person name="Williams K.H."/>
            <person name="Hubbard S.S."/>
            <person name="Banfield J.F."/>
        </authorList>
    </citation>
    <scope>NUCLEOTIDE SEQUENCE [LARGE SCALE GENOMIC DNA]</scope>
</reference>
<name>A0A1F2WTW6_9ACTN</name>
<accession>A0A1F2WTW6</accession>
<evidence type="ECO:0000313" key="2">
    <source>
        <dbReference type="EMBL" id="OFW60176.1"/>
    </source>
</evidence>
<feature type="transmembrane region" description="Helical" evidence="1">
    <location>
        <begin position="21"/>
        <end position="43"/>
    </location>
</feature>
<evidence type="ECO:0000256" key="1">
    <source>
        <dbReference type="SAM" id="Phobius"/>
    </source>
</evidence>
<keyword evidence="1" id="KW-0812">Transmembrane</keyword>
<keyword evidence="1" id="KW-1133">Transmembrane helix</keyword>
<organism evidence="2 3">
    <name type="scientific">Candidatus Solincola sediminis</name>
    <dbReference type="NCBI Taxonomy" id="1797199"/>
    <lineage>
        <taxon>Bacteria</taxon>
        <taxon>Bacillati</taxon>
        <taxon>Actinomycetota</taxon>
        <taxon>Candidatus Geothermincolia</taxon>
        <taxon>Candidatus Geothermincolales</taxon>
        <taxon>Candidatus Geothermincolaceae</taxon>
        <taxon>Candidatus Solincola</taxon>
    </lineage>
</organism>
<dbReference type="Proteomes" id="UP000177876">
    <property type="component" value="Unassembled WGS sequence"/>
</dbReference>
<feature type="transmembrane region" description="Helical" evidence="1">
    <location>
        <begin position="97"/>
        <end position="119"/>
    </location>
</feature>
<comment type="caution">
    <text evidence="2">The sequence shown here is derived from an EMBL/GenBank/DDBJ whole genome shotgun (WGS) entry which is preliminary data.</text>
</comment>
<protein>
    <submittedName>
        <fullName evidence="2">Uncharacterized protein</fullName>
    </submittedName>
</protein>
<dbReference type="EMBL" id="MELK01000006">
    <property type="protein sequence ID" value="OFW60176.1"/>
    <property type="molecule type" value="Genomic_DNA"/>
</dbReference>
<sequence>MGPPQAPMRQRPQVDTSRLPIPDIVVAAGALLTFIFAMIGWYKASVDYLGFGASATGSGGWQWLPRLIELLLFLFAGFMIANEMFNLVDLSLPIGTIYLVVGALGTITTLLAILIKPSVGFGVGVKMGMNWPIWIIAIILSLAPIAGGYLKQQQG</sequence>
<proteinExistence type="predicted"/>
<evidence type="ECO:0000313" key="3">
    <source>
        <dbReference type="Proteomes" id="UP000177876"/>
    </source>
</evidence>
<gene>
    <name evidence="2" type="ORF">A2Y75_02525</name>
</gene>
<feature type="transmembrane region" description="Helical" evidence="1">
    <location>
        <begin position="131"/>
        <end position="150"/>
    </location>
</feature>
<keyword evidence="1" id="KW-0472">Membrane</keyword>
<dbReference type="AlphaFoldDB" id="A0A1F2WTW6"/>
<feature type="transmembrane region" description="Helical" evidence="1">
    <location>
        <begin position="63"/>
        <end position="85"/>
    </location>
</feature>